<evidence type="ECO:0000313" key="1">
    <source>
        <dbReference type="EMBL" id="CAB5187320.1"/>
    </source>
</evidence>
<sequence>MPREINIPAQQIYEDIYSLQELPDNQSVRVVVCVTTAEGEFIVPSQCREYMITGDMYVELNSANPPWHPGKPAGTYFNEDLWHFIDLLKQD</sequence>
<accession>A0A6J7WH72</accession>
<dbReference type="EMBL" id="LR798209">
    <property type="protein sequence ID" value="CAB5187320.1"/>
    <property type="molecule type" value="Genomic_DNA"/>
</dbReference>
<proteinExistence type="predicted"/>
<reference evidence="1" key="1">
    <citation type="submission" date="2020-05" db="EMBL/GenBank/DDBJ databases">
        <authorList>
            <person name="Chiriac C."/>
            <person name="Salcher M."/>
            <person name="Ghai R."/>
            <person name="Kavagutti S V."/>
        </authorList>
    </citation>
    <scope>NUCLEOTIDE SEQUENCE</scope>
</reference>
<name>A0A6J7WH72_9CAUD</name>
<gene>
    <name evidence="1" type="ORF">UFOVP159_30</name>
</gene>
<organism evidence="1">
    <name type="scientific">uncultured Caudovirales phage</name>
    <dbReference type="NCBI Taxonomy" id="2100421"/>
    <lineage>
        <taxon>Viruses</taxon>
        <taxon>Duplodnaviria</taxon>
        <taxon>Heunggongvirae</taxon>
        <taxon>Uroviricota</taxon>
        <taxon>Caudoviricetes</taxon>
        <taxon>Peduoviridae</taxon>
        <taxon>Maltschvirus</taxon>
        <taxon>Maltschvirus maltsch</taxon>
    </lineage>
</organism>
<protein>
    <submittedName>
        <fullName evidence="1">Uncharacterized protein</fullName>
    </submittedName>
</protein>